<dbReference type="Gene3D" id="3.30.1590.10">
    <property type="entry name" value="Maltooligosyl trehalose synthase, domain 2"/>
    <property type="match status" value="1"/>
</dbReference>
<dbReference type="InterPro" id="IPR006047">
    <property type="entry name" value="GH13_cat_dom"/>
</dbReference>
<dbReference type="InterPro" id="IPR012767">
    <property type="entry name" value="Trehalose_TreY"/>
</dbReference>
<comment type="caution">
    <text evidence="3">The sequence shown here is derived from an EMBL/GenBank/DDBJ whole genome shotgun (WGS) entry which is preliminary data.</text>
</comment>
<evidence type="ECO:0000313" key="4">
    <source>
        <dbReference type="Proteomes" id="UP001205185"/>
    </source>
</evidence>
<proteinExistence type="predicted"/>
<evidence type="ECO:0000256" key="1">
    <source>
        <dbReference type="SAM" id="MobiDB-lite"/>
    </source>
</evidence>
<gene>
    <name evidence="3" type="ORF">LV75_001175</name>
</gene>
<dbReference type="CDD" id="cd11336">
    <property type="entry name" value="AmyAc_MTSase"/>
    <property type="match status" value="1"/>
</dbReference>
<sequence length="742" mass="81378">MRSTYRVQLRPGFGFAEAAAIVDYLAELGVGALYTSPILTPTPGSSHGYDVVDPSRANPELGGETGRRALVDRLRAAGLDMVVDIVPNHMSVEVPSANAWWWDVLAHGPGSRYARYFDIESFPVLLPVLGSDEDIDKVTVDGDVLRYYDHAFPLAPGTSDAPDALAQQHYRLIDWRRAGAELNYRRFFDVTTLAGVRVEDEEVFDATHGEVLRWVGEGDVQGLRVDHPDGLADPGGYARRLAERARCWIVVEKILEPGEELPRSWPVAGTTGYDALREVCGVFVDQGAEEAFTALADSLGVPTDFDAVRAECRRLITTTSLATEVRRIASHVSDVDPAAAREAVAELMVAFPVYRSYLPEGAEYLAAAIGRVRRERPDLGQALDAVDAQVRAGGELATRLQQTSGMVVAKGTEDTTFYRYTRFAALNEVGGDPSHFGVGVAEFHAAQAEREATHPLAMTALSTHDTKRSEDVRARMAVLAELPDEFADAVRRWTERRGLPEPCLNLLAWQTLLGAWPINPDRLAAYLDKAAKEAKVRTSWTEHDEEFEETVRAWPRAVLGDPGLLAEVEAFAARIAPHGWSNSLGQKLLQLAGPGVPDVYQGTELWDLSLVDPDNRRPVDFADRADLLSKLASGWPPPIDETGAVKLHVVRTVLRLRRERPALFTGYRPVYADGQAARHVVAFERTGLIAVATRLPVALREWGDTVLPLPDGEWVDQLTDRPTDGGVAAMLADYPVALLVRA</sequence>
<dbReference type="Gene3D" id="1.10.150.200">
    <property type="entry name" value="Maltooligosyl trehalose synthase, domain 3"/>
    <property type="match status" value="1"/>
</dbReference>
<dbReference type="Gene3D" id="1.10.10.470">
    <property type="entry name" value="Maltooligosyl trehalose synthase, domain 4"/>
    <property type="match status" value="1"/>
</dbReference>
<protein>
    <submittedName>
        <fullName evidence="3">(1-&gt;4)-alpha-D-glucan 1-alpha-D-glucosylmutase</fullName>
    </submittedName>
</protein>
<dbReference type="Gene3D" id="3.20.20.80">
    <property type="entry name" value="Glycosidases"/>
    <property type="match status" value="1"/>
</dbReference>
<dbReference type="EMBL" id="JAMTCO010000003">
    <property type="protein sequence ID" value="MCP2268688.1"/>
    <property type="molecule type" value="Genomic_DNA"/>
</dbReference>
<evidence type="ECO:0000313" key="3">
    <source>
        <dbReference type="EMBL" id="MCP2268688.1"/>
    </source>
</evidence>
<keyword evidence="4" id="KW-1185">Reference proteome</keyword>
<dbReference type="InterPro" id="IPR013797">
    <property type="entry name" value="Maltooligo_trehalose_synth_4"/>
</dbReference>
<dbReference type="PANTHER" id="PTHR10357">
    <property type="entry name" value="ALPHA-AMYLASE FAMILY MEMBER"/>
    <property type="match status" value="1"/>
</dbReference>
<dbReference type="Proteomes" id="UP001205185">
    <property type="component" value="Unassembled WGS sequence"/>
</dbReference>
<name>A0ABT1I7U2_9PSEU</name>
<dbReference type="SMART" id="SM00642">
    <property type="entry name" value="Aamy"/>
    <property type="match status" value="1"/>
</dbReference>
<dbReference type="NCBIfam" id="TIGR02401">
    <property type="entry name" value="trehalose_TreY"/>
    <property type="match status" value="1"/>
</dbReference>
<dbReference type="PANTHER" id="PTHR10357:SF216">
    <property type="entry name" value="MALTOOLIGOSYL TREHALOSE SYNTHASE-RELATED"/>
    <property type="match status" value="1"/>
</dbReference>
<dbReference type="Pfam" id="PF00128">
    <property type="entry name" value="Alpha-amylase"/>
    <property type="match status" value="1"/>
</dbReference>
<reference evidence="3 4" key="1">
    <citation type="submission" date="2022-06" db="EMBL/GenBank/DDBJ databases">
        <title>Genomic Encyclopedia of Archaeal and Bacterial Type Strains, Phase II (KMG-II): from individual species to whole genera.</title>
        <authorList>
            <person name="Goeker M."/>
        </authorList>
    </citation>
    <scope>NUCLEOTIDE SEQUENCE [LARGE SCALE GENOMIC DNA]</scope>
    <source>
        <strain evidence="3 4">DSM 44255</strain>
    </source>
</reference>
<feature type="domain" description="Glycosyl hydrolase family 13 catalytic" evidence="2">
    <location>
        <begin position="14"/>
        <end position="657"/>
    </location>
</feature>
<accession>A0ABT1I7U2</accession>
<dbReference type="SUPFAM" id="SSF51445">
    <property type="entry name" value="(Trans)glycosidases"/>
    <property type="match status" value="1"/>
</dbReference>
<evidence type="ECO:0000259" key="2">
    <source>
        <dbReference type="SMART" id="SM00642"/>
    </source>
</evidence>
<feature type="region of interest" description="Disordered" evidence="1">
    <location>
        <begin position="44"/>
        <end position="63"/>
    </location>
</feature>
<organism evidence="3 4">
    <name type="scientific">Actinokineospora diospyrosa</name>
    <dbReference type="NCBI Taxonomy" id="103728"/>
    <lineage>
        <taxon>Bacteria</taxon>
        <taxon>Bacillati</taxon>
        <taxon>Actinomycetota</taxon>
        <taxon>Actinomycetes</taxon>
        <taxon>Pseudonocardiales</taxon>
        <taxon>Pseudonocardiaceae</taxon>
        <taxon>Actinokineospora</taxon>
    </lineage>
</organism>
<dbReference type="InterPro" id="IPR017853">
    <property type="entry name" value="GH"/>
</dbReference>
<dbReference type="RefSeq" id="WP_253885598.1">
    <property type="nucleotide sequence ID" value="NZ_BAAAVB010000001.1"/>
</dbReference>